<dbReference type="EMBL" id="NBSK02000003">
    <property type="protein sequence ID" value="KAJ0219601.1"/>
    <property type="molecule type" value="Genomic_DNA"/>
</dbReference>
<evidence type="ECO:0000313" key="2">
    <source>
        <dbReference type="EMBL" id="KAJ0219601.1"/>
    </source>
</evidence>
<evidence type="ECO:0000313" key="3">
    <source>
        <dbReference type="Proteomes" id="UP000235145"/>
    </source>
</evidence>
<sequence length="270" mass="31103">MKYVIMKPKMTLLEMQENVLQRFSVSVSVGQCQRVRDIAMGIIEGKLEDHYAKVWEYATAIRLSNPDNHVYPIAWEVLNVENKDNWTWFIKNLVADLDLGAGNELVVILEQHKGLLQTVADLLPHVEHRESVENGVAECFNGMINEIRKKPLLKMLEEIRILLMKRFFHQGQEVAKWRGNYGPNIQLKLDEYGKDMSPMKRTEMMARRGGKAKVSGSRNKTPKKTPNGKKHKSEAKENVSITCDEYFDDLFTNTPNGKQPMSQEKEDVQE</sequence>
<feature type="compositionally biased region" description="Polar residues" evidence="1">
    <location>
        <begin position="251"/>
        <end position="262"/>
    </location>
</feature>
<dbReference type="AlphaFoldDB" id="A0A9R1W6S3"/>
<reference evidence="2 3" key="1">
    <citation type="journal article" date="2017" name="Nat. Commun.">
        <title>Genome assembly with in vitro proximity ligation data and whole-genome triplication in lettuce.</title>
        <authorList>
            <person name="Reyes-Chin-Wo S."/>
            <person name="Wang Z."/>
            <person name="Yang X."/>
            <person name="Kozik A."/>
            <person name="Arikit S."/>
            <person name="Song C."/>
            <person name="Xia L."/>
            <person name="Froenicke L."/>
            <person name="Lavelle D.O."/>
            <person name="Truco M.J."/>
            <person name="Xia R."/>
            <person name="Zhu S."/>
            <person name="Xu C."/>
            <person name="Xu H."/>
            <person name="Xu X."/>
            <person name="Cox K."/>
            <person name="Korf I."/>
            <person name="Meyers B.C."/>
            <person name="Michelmore R.W."/>
        </authorList>
    </citation>
    <scope>NUCLEOTIDE SEQUENCE [LARGE SCALE GENOMIC DNA]</scope>
    <source>
        <strain evidence="3">cv. Salinas</strain>
        <tissue evidence="2">Seedlings</tissue>
    </source>
</reference>
<organism evidence="2 3">
    <name type="scientific">Lactuca sativa</name>
    <name type="common">Garden lettuce</name>
    <dbReference type="NCBI Taxonomy" id="4236"/>
    <lineage>
        <taxon>Eukaryota</taxon>
        <taxon>Viridiplantae</taxon>
        <taxon>Streptophyta</taxon>
        <taxon>Embryophyta</taxon>
        <taxon>Tracheophyta</taxon>
        <taxon>Spermatophyta</taxon>
        <taxon>Magnoliopsida</taxon>
        <taxon>eudicotyledons</taxon>
        <taxon>Gunneridae</taxon>
        <taxon>Pentapetalae</taxon>
        <taxon>asterids</taxon>
        <taxon>campanulids</taxon>
        <taxon>Asterales</taxon>
        <taxon>Asteraceae</taxon>
        <taxon>Cichorioideae</taxon>
        <taxon>Cichorieae</taxon>
        <taxon>Lactucinae</taxon>
        <taxon>Lactuca</taxon>
    </lineage>
</organism>
<dbReference type="PANTHER" id="PTHR31973:SF187">
    <property type="entry name" value="MUTATOR TRANSPOSASE MUDRA PROTEIN"/>
    <property type="match status" value="1"/>
</dbReference>
<dbReference type="PANTHER" id="PTHR31973">
    <property type="entry name" value="POLYPROTEIN, PUTATIVE-RELATED"/>
    <property type="match status" value="1"/>
</dbReference>
<accession>A0A9R1W6S3</accession>
<name>A0A9R1W6S3_LACSA</name>
<dbReference type="Proteomes" id="UP000235145">
    <property type="component" value="Unassembled WGS sequence"/>
</dbReference>
<comment type="caution">
    <text evidence="2">The sequence shown here is derived from an EMBL/GenBank/DDBJ whole genome shotgun (WGS) entry which is preliminary data.</text>
</comment>
<feature type="region of interest" description="Disordered" evidence="1">
    <location>
        <begin position="250"/>
        <end position="270"/>
    </location>
</feature>
<protein>
    <submittedName>
        <fullName evidence="2">Uncharacterized protein</fullName>
    </submittedName>
</protein>
<evidence type="ECO:0000256" key="1">
    <source>
        <dbReference type="SAM" id="MobiDB-lite"/>
    </source>
</evidence>
<keyword evidence="3" id="KW-1185">Reference proteome</keyword>
<feature type="region of interest" description="Disordered" evidence="1">
    <location>
        <begin position="205"/>
        <end position="238"/>
    </location>
</feature>
<proteinExistence type="predicted"/>
<gene>
    <name evidence="2" type="ORF">LSAT_V11C300127530</name>
</gene>
<feature type="compositionally biased region" description="Basic residues" evidence="1">
    <location>
        <begin position="220"/>
        <end position="233"/>
    </location>
</feature>